<organism evidence="1 2">
    <name type="scientific">Hahella chejuensis (strain KCTC 2396)</name>
    <dbReference type="NCBI Taxonomy" id="349521"/>
    <lineage>
        <taxon>Bacteria</taxon>
        <taxon>Pseudomonadati</taxon>
        <taxon>Pseudomonadota</taxon>
        <taxon>Gammaproteobacteria</taxon>
        <taxon>Oceanospirillales</taxon>
        <taxon>Hahellaceae</taxon>
        <taxon>Hahella</taxon>
    </lineage>
</organism>
<gene>
    <name evidence="1" type="ordered locus">HCH_03953</name>
</gene>
<reference evidence="1 2" key="1">
    <citation type="journal article" date="2005" name="Nucleic Acids Res.">
        <title>Genomic blueprint of Hahella chejuensis, a marine microbe producing an algicidal agent.</title>
        <authorList>
            <person name="Jeong H."/>
            <person name="Yim J.H."/>
            <person name="Lee C."/>
            <person name="Choi S.-H."/>
            <person name="Park Y.K."/>
            <person name="Yoon S.H."/>
            <person name="Hur C.-G."/>
            <person name="Kang H.-Y."/>
            <person name="Kim D."/>
            <person name="Lee H.H."/>
            <person name="Park K.H."/>
            <person name="Park S.-H."/>
            <person name="Park H.-S."/>
            <person name="Lee H.K."/>
            <person name="Oh T.K."/>
            <person name="Kim J.F."/>
        </authorList>
    </citation>
    <scope>NUCLEOTIDE SEQUENCE [LARGE SCALE GENOMIC DNA]</scope>
    <source>
        <strain evidence="1 2">KCTC 2396</strain>
    </source>
</reference>
<name>Q2SFA1_HAHCH</name>
<dbReference type="Proteomes" id="UP000000238">
    <property type="component" value="Chromosome"/>
</dbReference>
<sequence>MRMQPQQKPGLQDFQRHLLLKTNSTAVEPVAKYQLKATLLTGVEVQNRLHFNAVKCYINQHVTARKRDSRRTYMLG</sequence>
<accession>Q2SFA1</accession>
<dbReference type="EMBL" id="CP000155">
    <property type="protein sequence ID" value="ABC30673.1"/>
    <property type="molecule type" value="Genomic_DNA"/>
</dbReference>
<evidence type="ECO:0000313" key="1">
    <source>
        <dbReference type="EMBL" id="ABC30673.1"/>
    </source>
</evidence>
<protein>
    <submittedName>
        <fullName evidence="1">Uncharacterized protein</fullName>
    </submittedName>
</protein>
<dbReference type="KEGG" id="hch:HCH_03953"/>
<keyword evidence="2" id="KW-1185">Reference proteome</keyword>
<dbReference type="HOGENOM" id="CLU_2649404_0_0_6"/>
<proteinExistence type="predicted"/>
<dbReference type="AlphaFoldDB" id="Q2SFA1"/>
<evidence type="ECO:0000313" key="2">
    <source>
        <dbReference type="Proteomes" id="UP000000238"/>
    </source>
</evidence>